<feature type="active site" description="Proton acceptor" evidence="8">
    <location>
        <position position="54"/>
    </location>
</feature>
<dbReference type="SUPFAM" id="SSF51366">
    <property type="entry name" value="Ribulose-phoshate binding barrel"/>
    <property type="match status" value="1"/>
</dbReference>
<evidence type="ECO:0000313" key="10">
    <source>
        <dbReference type="EMBL" id="MFC3848136.1"/>
    </source>
</evidence>
<evidence type="ECO:0000313" key="11">
    <source>
        <dbReference type="Proteomes" id="UP001595783"/>
    </source>
</evidence>
<dbReference type="PANTHER" id="PTHR43406">
    <property type="entry name" value="TRYPTOPHAN SYNTHASE, ALPHA CHAIN"/>
    <property type="match status" value="1"/>
</dbReference>
<dbReference type="PANTHER" id="PTHR43406:SF1">
    <property type="entry name" value="TRYPTOPHAN SYNTHASE ALPHA CHAIN, CHLOROPLASTIC"/>
    <property type="match status" value="1"/>
</dbReference>
<proteinExistence type="inferred from homology"/>
<dbReference type="CDD" id="cd04724">
    <property type="entry name" value="Tryptophan_synthase_alpha"/>
    <property type="match status" value="1"/>
</dbReference>
<keyword evidence="4 8" id="KW-0822">Tryptophan biosynthesis</keyword>
<keyword evidence="3 8" id="KW-0028">Amino-acid biosynthesis</keyword>
<dbReference type="Gene3D" id="3.20.20.70">
    <property type="entry name" value="Aldolase class I"/>
    <property type="match status" value="1"/>
</dbReference>
<comment type="function">
    <text evidence="8">The alpha subunit is responsible for the aldol cleavage of indoleglycerol phosphate to indole and glyceraldehyde 3-phosphate.</text>
</comment>
<accession>A0ABV7ZJB1</accession>
<gene>
    <name evidence="8 10" type="primary">trpA</name>
    <name evidence="10" type="ORF">ACFOPX_06315</name>
</gene>
<feature type="active site" description="Proton acceptor" evidence="8">
    <location>
        <position position="43"/>
    </location>
</feature>
<sequence length="263" mass="28816">MRYVKAFEKQGVFVPFVTLGDPTYVHSLEIIKTLIDAGASALELGFAFSDPIADGPIIQKSHLRALQNPVSMRENFACLEKVRAYNAQIPIGLLVYANLVHNFGIEEFYYACAHSGIDSVLIADVPLHESAPFVQSAHKHQINPIFIASPNASMPTLERLARLSSAYIYVLARAGVTGTHASLEPQAHALIYNLKQYTQTPCLLGFGISTPEHAQKALQMGAKGVIVGSAVVQIIETHLDDPQMMLEHLSAFVRDMRVGLCYN</sequence>
<evidence type="ECO:0000256" key="1">
    <source>
        <dbReference type="ARBA" id="ARBA00004733"/>
    </source>
</evidence>
<comment type="caution">
    <text evidence="10">The sequence shown here is derived from an EMBL/GenBank/DDBJ whole genome shotgun (WGS) entry which is preliminary data.</text>
</comment>
<evidence type="ECO:0000256" key="5">
    <source>
        <dbReference type="ARBA" id="ARBA00023141"/>
    </source>
</evidence>
<reference evidence="11" key="1">
    <citation type="journal article" date="2019" name="Int. J. Syst. Evol. Microbiol.">
        <title>The Global Catalogue of Microorganisms (GCM) 10K type strain sequencing project: providing services to taxonomists for standard genome sequencing and annotation.</title>
        <authorList>
            <consortium name="The Broad Institute Genomics Platform"/>
            <consortium name="The Broad Institute Genome Sequencing Center for Infectious Disease"/>
            <person name="Wu L."/>
            <person name="Ma J."/>
        </authorList>
    </citation>
    <scope>NUCLEOTIDE SEQUENCE [LARGE SCALE GENOMIC DNA]</scope>
    <source>
        <strain evidence="11">CCUG 53816</strain>
    </source>
</reference>
<evidence type="ECO:0000256" key="9">
    <source>
        <dbReference type="RuleBase" id="RU003662"/>
    </source>
</evidence>
<comment type="similarity">
    <text evidence="8 9">Belongs to the TrpA family.</text>
</comment>
<organism evidence="10 11">
    <name type="scientific">Helicobacter baculiformis</name>
    <dbReference type="NCBI Taxonomy" id="427351"/>
    <lineage>
        <taxon>Bacteria</taxon>
        <taxon>Pseudomonadati</taxon>
        <taxon>Campylobacterota</taxon>
        <taxon>Epsilonproteobacteria</taxon>
        <taxon>Campylobacterales</taxon>
        <taxon>Helicobacteraceae</taxon>
        <taxon>Helicobacter</taxon>
    </lineage>
</organism>
<dbReference type="InterPro" id="IPR013785">
    <property type="entry name" value="Aldolase_TIM"/>
</dbReference>
<dbReference type="NCBIfam" id="TIGR00262">
    <property type="entry name" value="trpA"/>
    <property type="match status" value="1"/>
</dbReference>
<dbReference type="InterPro" id="IPR011060">
    <property type="entry name" value="RibuloseP-bd_barrel"/>
</dbReference>
<dbReference type="InterPro" id="IPR018204">
    <property type="entry name" value="Trp_synthase_alpha_AS"/>
</dbReference>
<dbReference type="Proteomes" id="UP001595783">
    <property type="component" value="Unassembled WGS sequence"/>
</dbReference>
<evidence type="ECO:0000256" key="8">
    <source>
        <dbReference type="HAMAP-Rule" id="MF_00131"/>
    </source>
</evidence>
<dbReference type="GO" id="GO:0004834">
    <property type="term" value="F:tryptophan synthase activity"/>
    <property type="evidence" value="ECO:0007669"/>
    <property type="project" value="UniProtKB-EC"/>
</dbReference>
<dbReference type="RefSeq" id="WP_104751780.1">
    <property type="nucleotide sequence ID" value="NZ_FZMF01000006.1"/>
</dbReference>
<dbReference type="HAMAP" id="MF_00131">
    <property type="entry name" value="Trp_synth_alpha"/>
    <property type="match status" value="1"/>
</dbReference>
<evidence type="ECO:0000256" key="6">
    <source>
        <dbReference type="ARBA" id="ARBA00023239"/>
    </source>
</evidence>
<comment type="subunit">
    <text evidence="2 8">Tetramer of two alpha and two beta chains.</text>
</comment>
<keyword evidence="6 8" id="KW-0456">Lyase</keyword>
<dbReference type="InterPro" id="IPR002028">
    <property type="entry name" value="Trp_synthase_suA"/>
</dbReference>
<dbReference type="Pfam" id="PF00290">
    <property type="entry name" value="Trp_syntA"/>
    <property type="match status" value="1"/>
</dbReference>
<protein>
    <recommendedName>
        <fullName evidence="8">Tryptophan synthase alpha chain</fullName>
        <ecNumber evidence="8">4.2.1.20</ecNumber>
    </recommendedName>
</protein>
<keyword evidence="5 8" id="KW-0057">Aromatic amino acid biosynthesis</keyword>
<dbReference type="EC" id="4.2.1.20" evidence="8"/>
<comment type="catalytic activity">
    <reaction evidence="7 8">
        <text>(1S,2R)-1-C-(indol-3-yl)glycerol 3-phosphate + L-serine = D-glyceraldehyde 3-phosphate + L-tryptophan + H2O</text>
        <dbReference type="Rhea" id="RHEA:10532"/>
        <dbReference type="ChEBI" id="CHEBI:15377"/>
        <dbReference type="ChEBI" id="CHEBI:33384"/>
        <dbReference type="ChEBI" id="CHEBI:57912"/>
        <dbReference type="ChEBI" id="CHEBI:58866"/>
        <dbReference type="ChEBI" id="CHEBI:59776"/>
        <dbReference type="EC" id="4.2.1.20"/>
    </reaction>
</comment>
<keyword evidence="11" id="KW-1185">Reference proteome</keyword>
<dbReference type="EMBL" id="JBHRZO010000039">
    <property type="protein sequence ID" value="MFC3848136.1"/>
    <property type="molecule type" value="Genomic_DNA"/>
</dbReference>
<evidence type="ECO:0000256" key="2">
    <source>
        <dbReference type="ARBA" id="ARBA00011270"/>
    </source>
</evidence>
<comment type="pathway">
    <text evidence="1 8">Amino-acid biosynthesis; L-tryptophan biosynthesis; L-tryptophan from chorismate: step 5/5.</text>
</comment>
<evidence type="ECO:0000256" key="3">
    <source>
        <dbReference type="ARBA" id="ARBA00022605"/>
    </source>
</evidence>
<evidence type="ECO:0000256" key="7">
    <source>
        <dbReference type="ARBA" id="ARBA00049047"/>
    </source>
</evidence>
<name>A0ABV7ZJB1_9HELI</name>
<evidence type="ECO:0000256" key="4">
    <source>
        <dbReference type="ARBA" id="ARBA00022822"/>
    </source>
</evidence>
<dbReference type="PROSITE" id="PS00167">
    <property type="entry name" value="TRP_SYNTHASE_ALPHA"/>
    <property type="match status" value="1"/>
</dbReference>